<evidence type="ECO:0000259" key="4">
    <source>
        <dbReference type="PROSITE" id="PS50001"/>
    </source>
</evidence>
<feature type="domain" description="SH2" evidence="4">
    <location>
        <begin position="56"/>
        <end position="149"/>
    </location>
</feature>
<dbReference type="InterPro" id="IPR036860">
    <property type="entry name" value="SH2_dom_sf"/>
</dbReference>
<dbReference type="PROSITE" id="PS50001">
    <property type="entry name" value="SH2"/>
    <property type="match status" value="1"/>
</dbReference>
<dbReference type="Gene3D" id="3.30.505.10">
    <property type="entry name" value="SH2 domain"/>
    <property type="match status" value="1"/>
</dbReference>
<organism evidence="5 6">
    <name type="scientific">Bursaphelenchus okinawaensis</name>
    <dbReference type="NCBI Taxonomy" id="465554"/>
    <lineage>
        <taxon>Eukaryota</taxon>
        <taxon>Metazoa</taxon>
        <taxon>Ecdysozoa</taxon>
        <taxon>Nematoda</taxon>
        <taxon>Chromadorea</taxon>
        <taxon>Rhabditida</taxon>
        <taxon>Tylenchina</taxon>
        <taxon>Tylenchomorpha</taxon>
        <taxon>Aphelenchoidea</taxon>
        <taxon>Aphelenchoididae</taxon>
        <taxon>Bursaphelenchus</taxon>
    </lineage>
</organism>
<keyword evidence="3" id="KW-0472">Membrane</keyword>
<evidence type="ECO:0000313" key="6">
    <source>
        <dbReference type="Proteomes" id="UP000614601"/>
    </source>
</evidence>
<comment type="caution">
    <text evidence="5">The sequence shown here is derived from an EMBL/GenBank/DDBJ whole genome shotgun (WGS) entry which is preliminary data.</text>
</comment>
<dbReference type="SMART" id="SM00252">
    <property type="entry name" value="SH2"/>
    <property type="match status" value="1"/>
</dbReference>
<keyword evidence="1" id="KW-0727">SH2 domain</keyword>
<evidence type="ECO:0000256" key="2">
    <source>
        <dbReference type="SAM" id="MobiDB-lite"/>
    </source>
</evidence>
<evidence type="ECO:0000256" key="1">
    <source>
        <dbReference type="PROSITE-ProRule" id="PRU00191"/>
    </source>
</evidence>
<reference evidence="5" key="1">
    <citation type="submission" date="2020-09" db="EMBL/GenBank/DDBJ databases">
        <authorList>
            <person name="Kikuchi T."/>
        </authorList>
    </citation>
    <scope>NUCLEOTIDE SEQUENCE</scope>
    <source>
        <strain evidence="5">SH1</strain>
    </source>
</reference>
<dbReference type="OrthoDB" id="9938362at2759"/>
<keyword evidence="3" id="KW-1133">Transmembrane helix</keyword>
<feature type="compositionally biased region" description="Polar residues" evidence="2">
    <location>
        <begin position="1"/>
        <end position="20"/>
    </location>
</feature>
<accession>A0A811LIP2</accession>
<dbReference type="InterPro" id="IPR000980">
    <property type="entry name" value="SH2"/>
</dbReference>
<dbReference type="Proteomes" id="UP000614601">
    <property type="component" value="Unassembled WGS sequence"/>
</dbReference>
<dbReference type="InterPro" id="IPR035849">
    <property type="entry name" value="Fes/Fps/Fer_SH2"/>
</dbReference>
<keyword evidence="3" id="KW-0812">Transmembrane</keyword>
<name>A0A811LIP2_9BILA</name>
<gene>
    <name evidence="5" type="ORF">BOKJ2_LOCUS12643</name>
</gene>
<feature type="transmembrane region" description="Helical" evidence="3">
    <location>
        <begin position="190"/>
        <end position="211"/>
    </location>
</feature>
<feature type="region of interest" description="Disordered" evidence="2">
    <location>
        <begin position="1"/>
        <end position="37"/>
    </location>
</feature>
<dbReference type="EMBL" id="CAJFDH010000006">
    <property type="protein sequence ID" value="CAD5228368.1"/>
    <property type="molecule type" value="Genomic_DNA"/>
</dbReference>
<protein>
    <recommendedName>
        <fullName evidence="4">SH2 domain-containing protein</fullName>
    </recommendedName>
</protein>
<dbReference type="CDD" id="cd10361">
    <property type="entry name" value="SH2_Fps_family"/>
    <property type="match status" value="1"/>
</dbReference>
<evidence type="ECO:0000313" key="5">
    <source>
        <dbReference type="EMBL" id="CAD5228368.1"/>
    </source>
</evidence>
<dbReference type="Proteomes" id="UP000783686">
    <property type="component" value="Unassembled WGS sequence"/>
</dbReference>
<proteinExistence type="predicted"/>
<keyword evidence="6" id="KW-1185">Reference proteome</keyword>
<dbReference type="EMBL" id="CAJFCW020000006">
    <property type="protein sequence ID" value="CAG9124395.1"/>
    <property type="molecule type" value="Genomic_DNA"/>
</dbReference>
<evidence type="ECO:0000256" key="3">
    <source>
        <dbReference type="SAM" id="Phobius"/>
    </source>
</evidence>
<dbReference type="Pfam" id="PF00017">
    <property type="entry name" value="SH2"/>
    <property type="match status" value="1"/>
</dbReference>
<sequence length="213" mass="24207">MASFIVSSNNSPSFASTCPTFSPGKSEKIDGSPEVQSPKKKFCAPHWLDQVRDLDIFHGRLSKFRANRLLKKNGDYLLRSAMDKRDGFLKLVLSVKCDEKHYHFLIKESFGLYRVGTSYFQSIPSLLAYHQNSGEPVQRQSTCILTRPVLTGLSVQSYEEICLKEKENPTKPQTLGIEPYTAEDKDMPEILTHFLNVLLASIGITFLYLVLYY</sequence>
<dbReference type="AlphaFoldDB" id="A0A811LIP2"/>
<dbReference type="SUPFAM" id="SSF55550">
    <property type="entry name" value="SH2 domain"/>
    <property type="match status" value="1"/>
</dbReference>